<keyword evidence="8" id="KW-1185">Reference proteome</keyword>
<evidence type="ECO:0000259" key="6">
    <source>
        <dbReference type="Pfam" id="PF03717"/>
    </source>
</evidence>
<evidence type="ECO:0000313" key="8">
    <source>
        <dbReference type="Proteomes" id="UP001595816"/>
    </source>
</evidence>
<evidence type="ECO:0000256" key="4">
    <source>
        <dbReference type="SAM" id="MobiDB-lite"/>
    </source>
</evidence>
<dbReference type="InterPro" id="IPR050515">
    <property type="entry name" value="Beta-lactam/transpept"/>
</dbReference>
<dbReference type="Proteomes" id="UP001595816">
    <property type="component" value="Unassembled WGS sequence"/>
</dbReference>
<organism evidence="7 8">
    <name type="scientific">Hamadaea flava</name>
    <dbReference type="NCBI Taxonomy" id="1742688"/>
    <lineage>
        <taxon>Bacteria</taxon>
        <taxon>Bacillati</taxon>
        <taxon>Actinomycetota</taxon>
        <taxon>Actinomycetes</taxon>
        <taxon>Micromonosporales</taxon>
        <taxon>Micromonosporaceae</taxon>
        <taxon>Hamadaea</taxon>
    </lineage>
</organism>
<dbReference type="Gene3D" id="3.40.710.10">
    <property type="entry name" value="DD-peptidase/beta-lactamase superfamily"/>
    <property type="match status" value="1"/>
</dbReference>
<dbReference type="InterPro" id="IPR012338">
    <property type="entry name" value="Beta-lactam/transpept-like"/>
</dbReference>
<dbReference type="SUPFAM" id="SSF56601">
    <property type="entry name" value="beta-lactamase/transpeptidase-like"/>
    <property type="match status" value="1"/>
</dbReference>
<feature type="compositionally biased region" description="Basic and acidic residues" evidence="4">
    <location>
        <begin position="76"/>
        <end position="89"/>
    </location>
</feature>
<comment type="subcellular location">
    <subcellularLocation>
        <location evidence="1">Membrane</location>
    </subcellularLocation>
</comment>
<evidence type="ECO:0000256" key="2">
    <source>
        <dbReference type="ARBA" id="ARBA00007171"/>
    </source>
</evidence>
<feature type="domain" description="Penicillin-binding protein dimerisation" evidence="6">
    <location>
        <begin position="196"/>
        <end position="343"/>
    </location>
</feature>
<proteinExistence type="inferred from homology"/>
<comment type="caution">
    <text evidence="7">The sequence shown here is derived from an EMBL/GenBank/DDBJ whole genome shotgun (WGS) entry which is preliminary data.</text>
</comment>
<dbReference type="RefSeq" id="WP_253761579.1">
    <property type="nucleotide sequence ID" value="NZ_JAMZDZ010000001.1"/>
</dbReference>
<dbReference type="InterPro" id="IPR036138">
    <property type="entry name" value="PBP_dimer_sf"/>
</dbReference>
<evidence type="ECO:0000313" key="7">
    <source>
        <dbReference type="EMBL" id="MFC4134246.1"/>
    </source>
</evidence>
<dbReference type="Pfam" id="PF00905">
    <property type="entry name" value="Transpeptidase"/>
    <property type="match status" value="1"/>
</dbReference>
<reference evidence="8" key="1">
    <citation type="journal article" date="2019" name="Int. J. Syst. Evol. Microbiol.">
        <title>The Global Catalogue of Microorganisms (GCM) 10K type strain sequencing project: providing services to taxonomists for standard genome sequencing and annotation.</title>
        <authorList>
            <consortium name="The Broad Institute Genomics Platform"/>
            <consortium name="The Broad Institute Genome Sequencing Center for Infectious Disease"/>
            <person name="Wu L."/>
            <person name="Ma J."/>
        </authorList>
    </citation>
    <scope>NUCLEOTIDE SEQUENCE [LARGE SCALE GENOMIC DNA]</scope>
    <source>
        <strain evidence="8">CGMCC 4.7289</strain>
    </source>
</reference>
<evidence type="ECO:0000256" key="1">
    <source>
        <dbReference type="ARBA" id="ARBA00004370"/>
    </source>
</evidence>
<protein>
    <submittedName>
        <fullName evidence="7">Peptidoglycan D,D-transpeptidase FtsI family protein</fullName>
    </submittedName>
</protein>
<gene>
    <name evidence="7" type="ORF">ACFOZ4_26855</name>
</gene>
<dbReference type="InterPro" id="IPR005311">
    <property type="entry name" value="PBP_dimer"/>
</dbReference>
<accession>A0ABV8LT54</accession>
<feature type="compositionally biased region" description="Basic and acidic residues" evidence="4">
    <location>
        <begin position="98"/>
        <end position="113"/>
    </location>
</feature>
<evidence type="ECO:0000259" key="5">
    <source>
        <dbReference type="Pfam" id="PF00905"/>
    </source>
</evidence>
<dbReference type="Gene3D" id="3.30.450.330">
    <property type="match status" value="1"/>
</dbReference>
<evidence type="ECO:0000256" key="3">
    <source>
        <dbReference type="ARBA" id="ARBA00023136"/>
    </source>
</evidence>
<feature type="compositionally biased region" description="Polar residues" evidence="4">
    <location>
        <begin position="31"/>
        <end position="44"/>
    </location>
</feature>
<name>A0ABV8LT54_9ACTN</name>
<comment type="similarity">
    <text evidence="2">Belongs to the transpeptidase family.</text>
</comment>
<dbReference type="Pfam" id="PF03717">
    <property type="entry name" value="PBP_dimer"/>
    <property type="match status" value="1"/>
</dbReference>
<dbReference type="SUPFAM" id="SSF56519">
    <property type="entry name" value="Penicillin binding protein dimerisation domain"/>
    <property type="match status" value="1"/>
</dbReference>
<feature type="region of interest" description="Disordered" evidence="4">
    <location>
        <begin position="1"/>
        <end position="148"/>
    </location>
</feature>
<dbReference type="PANTHER" id="PTHR30627">
    <property type="entry name" value="PEPTIDOGLYCAN D,D-TRANSPEPTIDASE"/>
    <property type="match status" value="1"/>
</dbReference>
<dbReference type="PANTHER" id="PTHR30627:SF1">
    <property type="entry name" value="PEPTIDOGLYCAN D,D-TRANSPEPTIDASE FTSI"/>
    <property type="match status" value="1"/>
</dbReference>
<sequence>MPQRRGSDGRGSDGQGFGDRGRTGKSGAPTGRSSGQNSSGQDSPGRNRSELGRARAYTPRGRTVREQSSLRVVPPIDHEEAESIRDSRTRHTGGSRPKVHDRADKGGASERAARAGARGRGASGRGAPAKPGRPKAVKVPKPPRPANPQRRLRLAAGLALLMFAAVGVRLVELQFEGAPAAAAQGLQSRLAHDVLYASRGSILDRNGAIMVHSVEARMVYADPTQVKDPAAAAARLAPLLGRPVSELLPLLSPHTQPNSTEQQRYEVLAQGVKIETGDAVQGLRLDGVEVERSDLRDVLSQDVAANLIGFTNADGGLVGLEARFDDLLAGKNGLRTYEVGRGDQLDKEIPGGYHNTVAARNGSTLQLTVDRDLQYEVQRILTAKMQQVKATFGSATVIDVKTGEVVAQASWPTYDAANPLASRPQDRGDVASNELVDPGSVHKAIVLAGALEEGVITPDSTVTIAPTIKVADKTYEDTHPFPSGTKITMPGLMAYSSNVGTIKISQQLGAENLYKYQRLFGLGQPTGISIPGEASGVARPPSEWQGSDFGSIPIGNGVSVTPLQMTAAYAAIANDGVWVQPHLVKNIISPDGKVQAAEAAPSHRVISAEHAAQLRQIMEPVTTAPGATARSAAIAGYRVAGKTGTGRYYATNGYGKGEVASFIGMAPAESPRYVIGVFAYTPGGNGGAVCGPAFRDMMSFALKHFGVAPSGEKPPTFVATR</sequence>
<dbReference type="EMBL" id="JBHSAY010000015">
    <property type="protein sequence ID" value="MFC4134246.1"/>
    <property type="molecule type" value="Genomic_DNA"/>
</dbReference>
<keyword evidence="3" id="KW-0472">Membrane</keyword>
<dbReference type="InterPro" id="IPR001460">
    <property type="entry name" value="PCN-bd_Tpept"/>
</dbReference>
<feature type="domain" description="Penicillin-binding protein transpeptidase" evidence="5">
    <location>
        <begin position="393"/>
        <end position="698"/>
    </location>
</feature>
<dbReference type="Gene3D" id="3.90.1310.10">
    <property type="entry name" value="Penicillin-binding protein 2a (Domain 2)"/>
    <property type="match status" value="1"/>
</dbReference>
<feature type="compositionally biased region" description="Basic and acidic residues" evidence="4">
    <location>
        <begin position="1"/>
        <end position="11"/>
    </location>
</feature>